<comment type="caution">
    <text evidence="2">The sequence shown here is derived from an EMBL/GenBank/DDBJ whole genome shotgun (WGS) entry which is preliminary data.</text>
</comment>
<dbReference type="Proteomes" id="UP001150924">
    <property type="component" value="Unassembled WGS sequence"/>
</dbReference>
<evidence type="ECO:0000313" key="3">
    <source>
        <dbReference type="Proteomes" id="UP001150924"/>
    </source>
</evidence>
<organism evidence="2 3">
    <name type="scientific">Nannocystis pusilla</name>
    <dbReference type="NCBI Taxonomy" id="889268"/>
    <lineage>
        <taxon>Bacteria</taxon>
        <taxon>Pseudomonadati</taxon>
        <taxon>Myxococcota</taxon>
        <taxon>Polyangia</taxon>
        <taxon>Nannocystales</taxon>
        <taxon>Nannocystaceae</taxon>
        <taxon>Nannocystis</taxon>
    </lineage>
</organism>
<evidence type="ECO:0000313" key="2">
    <source>
        <dbReference type="EMBL" id="MCY1013273.1"/>
    </source>
</evidence>
<proteinExistence type="predicted"/>
<sequence length="115" mass="11544">MPESPGAPPDSEVITPSGIGAVCEIDGCEPDVLAEGTGPVAIRLAGLIGGGGGGGGVRRRGGGSDSGRVPWSSPSSKASRSWTMRQWPAACFLAARGHSRRVASFLSSTVIRAAV</sequence>
<dbReference type="RefSeq" id="WP_267777074.1">
    <property type="nucleotide sequence ID" value="NZ_JAPNKE010000002.1"/>
</dbReference>
<protein>
    <submittedName>
        <fullName evidence="2">Uncharacterized protein</fullName>
    </submittedName>
</protein>
<dbReference type="AlphaFoldDB" id="A0A9X3J4K0"/>
<accession>A0A9X3J4K0</accession>
<dbReference type="EMBL" id="JAPNKE010000002">
    <property type="protein sequence ID" value="MCY1013273.1"/>
    <property type="molecule type" value="Genomic_DNA"/>
</dbReference>
<feature type="region of interest" description="Disordered" evidence="1">
    <location>
        <begin position="52"/>
        <end position="80"/>
    </location>
</feature>
<name>A0A9X3J4K0_9BACT</name>
<reference evidence="2" key="1">
    <citation type="submission" date="2022-11" db="EMBL/GenBank/DDBJ databases">
        <title>Minimal conservation of predation-associated metabolite biosynthetic gene clusters underscores biosynthetic potential of Myxococcota including descriptions for ten novel species: Archangium lansinium sp. nov., Myxococcus landrumus sp. nov., Nannocystis bai.</title>
        <authorList>
            <person name="Ahearne A."/>
            <person name="Stevens C."/>
            <person name="Phillips K."/>
        </authorList>
    </citation>
    <scope>NUCLEOTIDE SEQUENCE</scope>
    <source>
        <strain evidence="2">Na p29</strain>
    </source>
</reference>
<gene>
    <name evidence="2" type="ORF">OV079_48640</name>
</gene>
<evidence type="ECO:0000256" key="1">
    <source>
        <dbReference type="SAM" id="MobiDB-lite"/>
    </source>
</evidence>
<keyword evidence="3" id="KW-1185">Reference proteome</keyword>